<dbReference type="EMBL" id="AAPH01000004">
    <property type="protein sequence ID" value="EAS44515.1"/>
    <property type="molecule type" value="Genomic_DNA"/>
</dbReference>
<protein>
    <submittedName>
        <fullName evidence="2">Uncharacterized protein</fullName>
    </submittedName>
</protein>
<reference evidence="2 3" key="1">
    <citation type="submission" date="2006-03" db="EMBL/GenBank/DDBJ databases">
        <authorList>
            <person name="Bartlett D.H."/>
            <person name="Valle G."/>
            <person name="Lauro F.M."/>
            <person name="Vezzi A."/>
            <person name="Simonato F."/>
            <person name="Eloe E."/>
            <person name="Vitulo N."/>
            <person name="Stratton T.K."/>
            <person name="D'angelo M."/>
            <person name="Ferriera S."/>
            <person name="Johnson J."/>
            <person name="Kravitz S."/>
            <person name="Beeson K."/>
            <person name="Sutton G."/>
            <person name="Rogers Y."/>
            <person name="Friedman R."/>
            <person name="Frazier M."/>
            <person name="Venter J.C."/>
        </authorList>
    </citation>
    <scope>NUCLEOTIDE SEQUENCE [LARGE SCALE GENOMIC DNA]</scope>
    <source>
        <strain evidence="2 3">3TCK</strain>
    </source>
</reference>
<keyword evidence="1" id="KW-0732">Signal</keyword>
<dbReference type="Proteomes" id="UP000003789">
    <property type="component" value="Unassembled WGS sequence"/>
</dbReference>
<dbReference type="HOGENOM" id="CLU_2975346_0_0_6"/>
<dbReference type="RefSeq" id="WP_006230935.1">
    <property type="nucleotide sequence ID" value="NZ_CH724135.1"/>
</dbReference>
<proteinExistence type="predicted"/>
<sequence>MKKLATICTAIMLSASFSTSAFILTGQEADLPEEAVKQCATAKNFTVCVNNYKQVHKK</sequence>
<dbReference type="AlphaFoldDB" id="Q1Z7E4"/>
<gene>
    <name evidence="2" type="ORF">P3TCK_15200</name>
</gene>
<name>Q1Z7E4_9GAMM</name>
<evidence type="ECO:0000256" key="1">
    <source>
        <dbReference type="SAM" id="SignalP"/>
    </source>
</evidence>
<feature type="signal peptide" evidence="1">
    <location>
        <begin position="1"/>
        <end position="21"/>
    </location>
</feature>
<feature type="chain" id="PRO_5004198234" evidence="1">
    <location>
        <begin position="22"/>
        <end position="58"/>
    </location>
</feature>
<accession>Q1Z7E4</accession>
<organism evidence="2 3">
    <name type="scientific">Photobacterium profundum 3TCK</name>
    <dbReference type="NCBI Taxonomy" id="314280"/>
    <lineage>
        <taxon>Bacteria</taxon>
        <taxon>Pseudomonadati</taxon>
        <taxon>Pseudomonadota</taxon>
        <taxon>Gammaproteobacteria</taxon>
        <taxon>Vibrionales</taxon>
        <taxon>Vibrionaceae</taxon>
        <taxon>Photobacterium</taxon>
    </lineage>
</organism>
<evidence type="ECO:0000313" key="2">
    <source>
        <dbReference type="EMBL" id="EAS44515.1"/>
    </source>
</evidence>
<evidence type="ECO:0000313" key="3">
    <source>
        <dbReference type="Proteomes" id="UP000003789"/>
    </source>
</evidence>
<comment type="caution">
    <text evidence="2">The sequence shown here is derived from an EMBL/GenBank/DDBJ whole genome shotgun (WGS) entry which is preliminary data.</text>
</comment>